<dbReference type="InterPro" id="IPR000160">
    <property type="entry name" value="GGDEF_dom"/>
</dbReference>
<evidence type="ECO:0000259" key="4">
    <source>
        <dbReference type="PROSITE" id="PS50883"/>
    </source>
</evidence>
<dbReference type="GO" id="GO:0071732">
    <property type="term" value="P:cellular response to nitric oxide"/>
    <property type="evidence" value="ECO:0007669"/>
    <property type="project" value="UniProtKB-ARBA"/>
</dbReference>
<dbReference type="InterPro" id="IPR029787">
    <property type="entry name" value="Nucleotide_cyclase"/>
</dbReference>
<dbReference type="InterPro" id="IPR001633">
    <property type="entry name" value="EAL_dom"/>
</dbReference>
<dbReference type="SUPFAM" id="SSF141868">
    <property type="entry name" value="EAL domain-like"/>
    <property type="match status" value="1"/>
</dbReference>
<protein>
    <submittedName>
        <fullName evidence="6">EAL domain-containing protein</fullName>
    </submittedName>
</protein>
<dbReference type="InterPro" id="IPR043128">
    <property type="entry name" value="Rev_trsase/Diguanyl_cyclase"/>
</dbReference>
<evidence type="ECO:0000256" key="1">
    <source>
        <dbReference type="ARBA" id="ARBA00051114"/>
    </source>
</evidence>
<feature type="domain" description="PAS" evidence="2">
    <location>
        <begin position="281"/>
        <end position="359"/>
    </location>
</feature>
<dbReference type="FunFam" id="3.20.20.450:FF:000001">
    <property type="entry name" value="Cyclic di-GMP phosphodiesterase yahA"/>
    <property type="match status" value="1"/>
</dbReference>
<dbReference type="Proteomes" id="UP000705867">
    <property type="component" value="Unassembled WGS sequence"/>
</dbReference>
<dbReference type="SMART" id="SM00267">
    <property type="entry name" value="GGDEF"/>
    <property type="match status" value="1"/>
</dbReference>
<dbReference type="CDD" id="cd01949">
    <property type="entry name" value="GGDEF"/>
    <property type="match status" value="1"/>
</dbReference>
<comment type="caution">
    <text evidence="6">The sequence shown here is derived from an EMBL/GenBank/DDBJ whole genome shotgun (WGS) entry which is preliminary data.</text>
</comment>
<dbReference type="PROSITE" id="PS50887">
    <property type="entry name" value="GGDEF"/>
    <property type="match status" value="1"/>
</dbReference>
<dbReference type="PANTHER" id="PTHR44757:SF2">
    <property type="entry name" value="BIOFILM ARCHITECTURE MAINTENANCE PROTEIN MBAA"/>
    <property type="match status" value="1"/>
</dbReference>
<dbReference type="FunFam" id="3.30.70.270:FF:000001">
    <property type="entry name" value="Diguanylate cyclase domain protein"/>
    <property type="match status" value="1"/>
</dbReference>
<dbReference type="CDD" id="cd01948">
    <property type="entry name" value="EAL"/>
    <property type="match status" value="1"/>
</dbReference>
<feature type="domain" description="GGDEF" evidence="5">
    <location>
        <begin position="438"/>
        <end position="571"/>
    </location>
</feature>
<dbReference type="InterPro" id="IPR000014">
    <property type="entry name" value="PAS"/>
</dbReference>
<name>A0A953M086_9BACT</name>
<dbReference type="InterPro" id="IPR035919">
    <property type="entry name" value="EAL_sf"/>
</dbReference>
<dbReference type="SMART" id="SM00052">
    <property type="entry name" value="EAL"/>
    <property type="match status" value="1"/>
</dbReference>
<dbReference type="SMART" id="SM00091">
    <property type="entry name" value="PAS"/>
    <property type="match status" value="3"/>
</dbReference>
<dbReference type="AlphaFoldDB" id="A0A953M086"/>
<dbReference type="SUPFAM" id="SSF55073">
    <property type="entry name" value="Nucleotide cyclase"/>
    <property type="match status" value="1"/>
</dbReference>
<dbReference type="PROSITE" id="PS50112">
    <property type="entry name" value="PAS"/>
    <property type="match status" value="3"/>
</dbReference>
<sequence length="847" mass="97097">MEKHQTSAGRYRKADKTFRHGTYYTEAEEELRRSEQRQRAILDNIPDIAWLKDVENRFIAVNEAFGRTCGRRPEELAGKTDFDIWPREVAEKYVADDREIMTSGRQRRFEESFVDREGKRKWVEAIKTPIFNDEGQVIGMTGIARDITARKTMEEALQASERRYRRLFESAKDGILVLDPQTGKITHVNQCLTEMLGHSPGEVLGKKLWELDLFKEGVIGEPALRELRTRGYLRFDDVQFRTKHGRTLIVDIYLVDNRRVVQCNIRDVTERRQAEEELRRSEQRQRAILDNIPDIAWLKDVENRFIAVNEAFGRTCGRRPEELAGKTDFDIWPREIAEKYVADDREIMTSGRQRRFEESFVDREGKRKWVEAIKTPIFNDAGQVIGMTGIARDITARKTMEETIRLQAYHDSLTGLPNRLLFLDHLRLEMARARRKNEKLAVLFLDIDRFKSINDTLGHRIGDRLIKRVAKRLRAVVRQIDTVARSGGDEYTILLPQITRPEYIAKVAQKILLSFDRPFTIEGHQCYVALSIGISVYPGDGGDAETLLKNAAAALYHIKENGRNNYQFYNPDINNRTLERMRLENSLRRMVAREELVVHYQPQVQIATGRMECAEALVRWQHPELGLLKPVHFISLAEETGLIIPIGEKVLREACAQCKTWQEAGYPPLRVTVNLSARQFLMQDIVAIISRTLEETGLAPELLELEITESVAMRNTERTVPHLSRLTEMGVVISIDDFGTGYSSLSYLKKLPIQKIKIDKSFISGLPGDTDDKAIVSAVIAMAHTMRLKVVAEGVETEEQLRLLRSGGCDAIQGYFSGKPLPAAEFEKMLSQGTRGKEWGNRIKMPG</sequence>
<feature type="domain" description="PAC" evidence="3">
    <location>
        <begin position="354"/>
        <end position="406"/>
    </location>
</feature>
<evidence type="ECO:0000259" key="5">
    <source>
        <dbReference type="PROSITE" id="PS50887"/>
    </source>
</evidence>
<evidence type="ECO:0000259" key="2">
    <source>
        <dbReference type="PROSITE" id="PS50112"/>
    </source>
</evidence>
<dbReference type="InterPro" id="IPR052155">
    <property type="entry name" value="Biofilm_reg_signaling"/>
</dbReference>
<dbReference type="InterPro" id="IPR013656">
    <property type="entry name" value="PAS_4"/>
</dbReference>
<feature type="domain" description="PAC" evidence="3">
    <location>
        <begin position="107"/>
        <end position="159"/>
    </location>
</feature>
<dbReference type="InterPro" id="IPR000700">
    <property type="entry name" value="PAS-assoc_C"/>
</dbReference>
<dbReference type="Pfam" id="PF00990">
    <property type="entry name" value="GGDEF"/>
    <property type="match status" value="1"/>
</dbReference>
<dbReference type="Gene3D" id="3.20.20.450">
    <property type="entry name" value="EAL domain"/>
    <property type="match status" value="1"/>
</dbReference>
<dbReference type="InterPro" id="IPR035965">
    <property type="entry name" value="PAS-like_dom_sf"/>
</dbReference>
<dbReference type="Pfam" id="PF13188">
    <property type="entry name" value="PAS_8"/>
    <property type="match status" value="1"/>
</dbReference>
<dbReference type="NCBIfam" id="TIGR00229">
    <property type="entry name" value="sensory_box"/>
    <property type="match status" value="3"/>
</dbReference>
<dbReference type="PROSITE" id="PS50883">
    <property type="entry name" value="EAL"/>
    <property type="match status" value="1"/>
</dbReference>
<comment type="catalytic activity">
    <reaction evidence="1">
        <text>3',3'-c-di-GMP + H2O = 5'-phosphoguanylyl(3'-&gt;5')guanosine + H(+)</text>
        <dbReference type="Rhea" id="RHEA:24902"/>
        <dbReference type="ChEBI" id="CHEBI:15377"/>
        <dbReference type="ChEBI" id="CHEBI:15378"/>
        <dbReference type="ChEBI" id="CHEBI:58754"/>
        <dbReference type="ChEBI" id="CHEBI:58805"/>
        <dbReference type="EC" id="3.1.4.52"/>
    </reaction>
    <physiologicalReaction direction="left-to-right" evidence="1">
        <dbReference type="Rhea" id="RHEA:24903"/>
    </physiologicalReaction>
</comment>
<reference evidence="6" key="2">
    <citation type="submission" date="2021-08" db="EMBL/GenBank/DDBJ databases">
        <authorList>
            <person name="Dalcin Martins P."/>
        </authorList>
    </citation>
    <scope>NUCLEOTIDE SEQUENCE</scope>
    <source>
        <strain evidence="6">MAG_39</strain>
    </source>
</reference>
<organism evidence="6 7">
    <name type="scientific">Candidatus Nitrobium versatile</name>
    <dbReference type="NCBI Taxonomy" id="2884831"/>
    <lineage>
        <taxon>Bacteria</taxon>
        <taxon>Pseudomonadati</taxon>
        <taxon>Nitrospirota</taxon>
        <taxon>Nitrospiria</taxon>
        <taxon>Nitrospirales</taxon>
        <taxon>Nitrospiraceae</taxon>
        <taxon>Candidatus Nitrobium</taxon>
    </lineage>
</organism>
<evidence type="ECO:0000313" key="6">
    <source>
        <dbReference type="EMBL" id="MBZ0156544.1"/>
    </source>
</evidence>
<dbReference type="SMART" id="SM00086">
    <property type="entry name" value="PAC"/>
    <property type="match status" value="3"/>
</dbReference>
<dbReference type="PROSITE" id="PS50113">
    <property type="entry name" value="PAC"/>
    <property type="match status" value="2"/>
</dbReference>
<dbReference type="Gene3D" id="3.30.450.20">
    <property type="entry name" value="PAS domain"/>
    <property type="match status" value="3"/>
</dbReference>
<accession>A0A953M086</accession>
<dbReference type="InterPro" id="IPR001610">
    <property type="entry name" value="PAC"/>
</dbReference>
<dbReference type="PANTHER" id="PTHR44757">
    <property type="entry name" value="DIGUANYLATE CYCLASE DGCP"/>
    <property type="match status" value="1"/>
</dbReference>
<feature type="domain" description="PAS" evidence="2">
    <location>
        <begin position="160"/>
        <end position="208"/>
    </location>
</feature>
<dbReference type="Gene3D" id="3.30.70.270">
    <property type="match status" value="1"/>
</dbReference>
<dbReference type="SUPFAM" id="SSF55785">
    <property type="entry name" value="PYP-like sensor domain (PAS domain)"/>
    <property type="match status" value="3"/>
</dbReference>
<evidence type="ECO:0000259" key="3">
    <source>
        <dbReference type="PROSITE" id="PS50113"/>
    </source>
</evidence>
<gene>
    <name evidence="6" type="ORF">K8I29_10105</name>
</gene>
<dbReference type="NCBIfam" id="TIGR00254">
    <property type="entry name" value="GGDEF"/>
    <property type="match status" value="1"/>
</dbReference>
<dbReference type="GO" id="GO:0071111">
    <property type="term" value="F:cyclic-guanylate-specific phosphodiesterase activity"/>
    <property type="evidence" value="ECO:0007669"/>
    <property type="project" value="UniProtKB-EC"/>
</dbReference>
<proteinExistence type="predicted"/>
<dbReference type="EMBL" id="JAIOIV010000078">
    <property type="protein sequence ID" value="MBZ0156544.1"/>
    <property type="molecule type" value="Genomic_DNA"/>
</dbReference>
<feature type="domain" description="PAS" evidence="2">
    <location>
        <begin position="34"/>
        <end position="112"/>
    </location>
</feature>
<feature type="domain" description="EAL" evidence="4">
    <location>
        <begin position="580"/>
        <end position="834"/>
    </location>
</feature>
<dbReference type="Pfam" id="PF00563">
    <property type="entry name" value="EAL"/>
    <property type="match status" value="1"/>
</dbReference>
<dbReference type="Pfam" id="PF08448">
    <property type="entry name" value="PAS_4"/>
    <property type="match status" value="2"/>
</dbReference>
<evidence type="ECO:0000313" key="7">
    <source>
        <dbReference type="Proteomes" id="UP000705867"/>
    </source>
</evidence>
<reference evidence="6" key="1">
    <citation type="journal article" date="2021" name="bioRxiv">
        <title>Unraveling nitrogen, sulfur and carbon metabolic pathways and microbial community transcriptional responses to substrate deprivation and toxicity stresses in a bioreactor mimicking anoxic brackish coastal sediment conditions.</title>
        <authorList>
            <person name="Martins P.D."/>
            <person name="Echeveste M.J."/>
            <person name="Arshad A."/>
            <person name="Kurth J."/>
            <person name="Ouboter H."/>
            <person name="Jetten M.S.M."/>
            <person name="Welte C.U."/>
        </authorList>
    </citation>
    <scope>NUCLEOTIDE SEQUENCE</scope>
    <source>
        <strain evidence="6">MAG_39</strain>
    </source>
</reference>
<dbReference type="CDD" id="cd00130">
    <property type="entry name" value="PAS"/>
    <property type="match status" value="3"/>
</dbReference>